<reference evidence="1" key="1">
    <citation type="submission" date="2020-07" db="EMBL/GenBank/DDBJ databases">
        <title>Multicomponent nature underlies the extraordinary mechanical properties of spider dragline silk.</title>
        <authorList>
            <person name="Kono N."/>
            <person name="Nakamura H."/>
            <person name="Mori M."/>
            <person name="Yoshida Y."/>
            <person name="Ohtoshi R."/>
            <person name="Malay A.D."/>
            <person name="Moran D.A.P."/>
            <person name="Tomita M."/>
            <person name="Numata K."/>
            <person name="Arakawa K."/>
        </authorList>
    </citation>
    <scope>NUCLEOTIDE SEQUENCE</scope>
</reference>
<accession>A0A8X6LZR6</accession>
<gene>
    <name evidence="1" type="ORF">TNCT_698331</name>
</gene>
<dbReference type="Proteomes" id="UP000887116">
    <property type="component" value="Unassembled WGS sequence"/>
</dbReference>
<proteinExistence type="predicted"/>
<keyword evidence="2" id="KW-1185">Reference proteome</keyword>
<comment type="caution">
    <text evidence="1">The sequence shown here is derived from an EMBL/GenBank/DDBJ whole genome shotgun (WGS) entry which is preliminary data.</text>
</comment>
<dbReference type="AlphaFoldDB" id="A0A8X6LZR6"/>
<name>A0A8X6LZR6_TRICU</name>
<dbReference type="OrthoDB" id="10425128at2759"/>
<dbReference type="EMBL" id="BMAO01018873">
    <property type="protein sequence ID" value="GFR26692.1"/>
    <property type="molecule type" value="Genomic_DNA"/>
</dbReference>
<evidence type="ECO:0000313" key="1">
    <source>
        <dbReference type="EMBL" id="GFR26692.1"/>
    </source>
</evidence>
<protein>
    <submittedName>
        <fullName evidence="1">Uncharacterized protein</fullName>
    </submittedName>
</protein>
<organism evidence="1 2">
    <name type="scientific">Trichonephila clavata</name>
    <name type="common">Joro spider</name>
    <name type="synonym">Nephila clavata</name>
    <dbReference type="NCBI Taxonomy" id="2740835"/>
    <lineage>
        <taxon>Eukaryota</taxon>
        <taxon>Metazoa</taxon>
        <taxon>Ecdysozoa</taxon>
        <taxon>Arthropoda</taxon>
        <taxon>Chelicerata</taxon>
        <taxon>Arachnida</taxon>
        <taxon>Araneae</taxon>
        <taxon>Araneomorphae</taxon>
        <taxon>Entelegynae</taxon>
        <taxon>Araneoidea</taxon>
        <taxon>Nephilidae</taxon>
        <taxon>Trichonephila</taxon>
    </lineage>
</organism>
<evidence type="ECO:0000313" key="2">
    <source>
        <dbReference type="Proteomes" id="UP000887116"/>
    </source>
</evidence>
<sequence>MAESTENAIPNKKNSKKHVLIVLIDVHHRHDSQVSQIFDPDKASDITIAQQKNLEADDNLSSSHEFVGLPCQDINATRKKTPSERMRDFD</sequence>